<dbReference type="Pfam" id="PF02371">
    <property type="entry name" value="Transposase_20"/>
    <property type="match status" value="1"/>
</dbReference>
<reference evidence="3 4" key="1">
    <citation type="submission" date="2019-01" db="EMBL/GenBank/DDBJ databases">
        <title>Weissella sp. nov., a novel lactic acid bacterium isolated from animal feces.</title>
        <authorList>
            <person name="Wang L.-T."/>
        </authorList>
    </citation>
    <scope>NUCLEOTIDE SEQUENCE [LARGE SCALE GENOMIC DNA]</scope>
    <source>
        <strain evidence="3 4">8H-2</strain>
    </source>
</reference>
<dbReference type="PANTHER" id="PTHR33055:SF15">
    <property type="entry name" value="TRANSPOSASE-RELATED"/>
    <property type="match status" value="1"/>
</dbReference>
<accession>A0A6C2C283</accession>
<dbReference type="AlphaFoldDB" id="A0A6C2C283"/>
<dbReference type="InterPro" id="IPR047650">
    <property type="entry name" value="Transpos_IS110"/>
</dbReference>
<dbReference type="Proteomes" id="UP000371977">
    <property type="component" value="Unassembled WGS sequence"/>
</dbReference>
<evidence type="ECO:0000259" key="1">
    <source>
        <dbReference type="Pfam" id="PF01548"/>
    </source>
</evidence>
<evidence type="ECO:0000313" key="3">
    <source>
        <dbReference type="EMBL" id="TYC47892.1"/>
    </source>
</evidence>
<dbReference type="GO" id="GO:0003677">
    <property type="term" value="F:DNA binding"/>
    <property type="evidence" value="ECO:0007669"/>
    <property type="project" value="InterPro"/>
</dbReference>
<feature type="domain" description="Transposase IS110-like N-terminal" evidence="1">
    <location>
        <begin position="6"/>
        <end position="154"/>
    </location>
</feature>
<proteinExistence type="predicted"/>
<dbReference type="InterPro" id="IPR002525">
    <property type="entry name" value="Transp_IS110-like_N"/>
</dbReference>
<dbReference type="GO" id="GO:0006313">
    <property type="term" value="P:DNA transposition"/>
    <property type="evidence" value="ECO:0007669"/>
    <property type="project" value="InterPro"/>
</dbReference>
<name>A0A6C2C283_9LACO</name>
<keyword evidence="4" id="KW-1185">Reference proteome</keyword>
<dbReference type="PANTHER" id="PTHR33055">
    <property type="entry name" value="TRANSPOSASE FOR INSERTION SEQUENCE ELEMENT IS1111A"/>
    <property type="match status" value="1"/>
</dbReference>
<sequence length="392" mass="44909">MRIVMGVDISKDKLNLCLLGADGEILDERKITNDLVGFEIVTGLYNEYKPEIIFEATGVYSKRFQYFLELNNLSYICINPLKAKKEMDTLRVTKNDRIDSKKLALLQLRRQYSFTKLEEKIYLELRRRYRFYQTITDDSVSAQNRLHKVLQETFSEIDKLFAGNELNLYRILEVFPHAELVTIQDVNAIATSISKVMNKRPEQVLQRAEKLKHLASKTAVSVAVDSYALEEVRYWANRILQLAQMKQAMLDEMYQVAESLDEVKVLESIPGIGLAGTLGLVAELGDIKRFSRPQKINAFLGLDIRFNDSGQLTTRGFITKRGNSAARKLLYRVTLSIIATSRAGNNTSVSDWYNRRSKNETHGKKKIIVGAMDRTLRLIHHLVSENELYSVS</sequence>
<evidence type="ECO:0000313" key="4">
    <source>
        <dbReference type="Proteomes" id="UP000371977"/>
    </source>
</evidence>
<protein>
    <submittedName>
        <fullName evidence="3">IS110 family transposase</fullName>
    </submittedName>
</protein>
<evidence type="ECO:0000259" key="2">
    <source>
        <dbReference type="Pfam" id="PF02371"/>
    </source>
</evidence>
<dbReference type="NCBIfam" id="NF033542">
    <property type="entry name" value="transpos_IS110"/>
    <property type="match status" value="1"/>
</dbReference>
<dbReference type="InterPro" id="IPR003346">
    <property type="entry name" value="Transposase_20"/>
</dbReference>
<dbReference type="OrthoDB" id="9790935at2"/>
<feature type="domain" description="Transposase IS116/IS110/IS902 C-terminal" evidence="2">
    <location>
        <begin position="264"/>
        <end position="340"/>
    </location>
</feature>
<dbReference type="EMBL" id="SDGZ01000027">
    <property type="protein sequence ID" value="TYC47892.1"/>
    <property type="molecule type" value="Genomic_DNA"/>
</dbReference>
<organism evidence="3 4">
    <name type="scientific">Weissella muntiaci</name>
    <dbReference type="NCBI Taxonomy" id="2508881"/>
    <lineage>
        <taxon>Bacteria</taxon>
        <taxon>Bacillati</taxon>
        <taxon>Bacillota</taxon>
        <taxon>Bacilli</taxon>
        <taxon>Lactobacillales</taxon>
        <taxon>Lactobacillaceae</taxon>
        <taxon>Weissella</taxon>
    </lineage>
</organism>
<dbReference type="GO" id="GO:0004803">
    <property type="term" value="F:transposase activity"/>
    <property type="evidence" value="ECO:0007669"/>
    <property type="project" value="InterPro"/>
</dbReference>
<comment type="caution">
    <text evidence="3">The sequence shown here is derived from an EMBL/GenBank/DDBJ whole genome shotgun (WGS) entry which is preliminary data.</text>
</comment>
<gene>
    <name evidence="3" type="ORF">ESZ50_10720</name>
</gene>
<dbReference type="Pfam" id="PF01548">
    <property type="entry name" value="DEDD_Tnp_IS110"/>
    <property type="match status" value="1"/>
</dbReference>